<dbReference type="EMBL" id="QBKG01000013">
    <property type="protein sequence ID" value="PTX03692.1"/>
    <property type="molecule type" value="Genomic_DNA"/>
</dbReference>
<proteinExistence type="predicted"/>
<evidence type="ECO:0000313" key="1">
    <source>
        <dbReference type="EMBL" id="PTX03692.1"/>
    </source>
</evidence>
<dbReference type="Proteomes" id="UP000243985">
    <property type="component" value="Unassembled WGS sequence"/>
</dbReference>
<comment type="caution">
    <text evidence="1">The sequence shown here is derived from an EMBL/GenBank/DDBJ whole genome shotgun (WGS) entry which is preliminary data.</text>
</comment>
<protein>
    <submittedName>
        <fullName evidence="1">Uncharacterized protein DUF4302</fullName>
    </submittedName>
</protein>
<name>A0A2T5XSS6_9FLAO</name>
<evidence type="ECO:0000313" key="2">
    <source>
        <dbReference type="Proteomes" id="UP000243985"/>
    </source>
</evidence>
<dbReference type="AlphaFoldDB" id="A0A2T5XSS6"/>
<dbReference type="InterPro" id="IPR025396">
    <property type="entry name" value="DUF4302"/>
</dbReference>
<dbReference type="PROSITE" id="PS51257">
    <property type="entry name" value="PROKAR_LIPOPROTEIN"/>
    <property type="match status" value="1"/>
</dbReference>
<sequence length="443" mass="49546">MTMKKLLFLSILVLLVSCQKNEPNDVFGKTPSERFEQSQSELRAALTAPQQGWKLAYATNKEKFGTFNVLMKFSAEGTVTMTSDIGGSYTPTNSQYTIQEAQGTLLVFSTYNHIHKLGDPQNPSDLNGKGLEGEFQFIYYGKEGDKLKFRTQRKDTEQFVYFEPATANDWANVETWGENINLIEDNADNYFFTVSNTATSTGYEMSFAHRFLTLKSITGNETVKANVVPTDNGIAFEPALSLLGKNFTGLVRDNSTNPPTYKATVEGTTAKLSYSLVPPQELINDDYKHINTSISGLVIVPNPMVNHPLMSDTFKELLELGGGKTFAIFRLDFEDDGTCSIQVGYKFDGDSRNSWIYLDCNYELNNKRLYLNNPTPLNVQNSWRRTQNAAILAKGRVLIQKILDLGAGGFYVKSSGTYSGYKLYRLQSFSAPEYIAPFLGIDK</sequence>
<gene>
    <name evidence="1" type="ORF">C8P65_11319</name>
</gene>
<accession>A0A2T5XSS6</accession>
<dbReference type="Pfam" id="PF14135">
    <property type="entry name" value="DUF4302"/>
    <property type="match status" value="1"/>
</dbReference>
<organism evidence="1 2">
    <name type="scientific">Capnocytophaga leadbetteri</name>
    <dbReference type="NCBI Taxonomy" id="327575"/>
    <lineage>
        <taxon>Bacteria</taxon>
        <taxon>Pseudomonadati</taxon>
        <taxon>Bacteroidota</taxon>
        <taxon>Flavobacteriia</taxon>
        <taxon>Flavobacteriales</taxon>
        <taxon>Flavobacteriaceae</taxon>
        <taxon>Capnocytophaga</taxon>
    </lineage>
</organism>
<reference evidence="1 2" key="1">
    <citation type="submission" date="2018-04" db="EMBL/GenBank/DDBJ databases">
        <title>Genomic Encyclopedia of Archaeal and Bacterial Type Strains, Phase II (KMG-II): from individual species to whole genera.</title>
        <authorList>
            <person name="Goeker M."/>
        </authorList>
    </citation>
    <scope>NUCLEOTIDE SEQUENCE [LARGE SCALE GENOMIC DNA]</scope>
    <source>
        <strain evidence="1 2">DSM 22902</strain>
    </source>
</reference>